<sequence length="288" mass="32331">MLLQSSKSPPLPHLNPPFKFLPLSLTILCFIITEQSFNLDLPPLKAPKFIMALARLALRNLPRVQHSPSIAPMVVGQNLTERTRAELAEGSLRLMSTKSATEKASDDKDVAASDGGSRNRGRFCLNPRRNRLRSLWRDDDPDFAPALYGCFPSGLNSALMQATNNINRLFQSMKISPWQLASRVKEKDDHYKIRYDLPGLSKEDVRVTVHDGVLSIMGEQKKEEEEGEEGSEGEWSTASYSRYYNTSLMLPEDAKTDQIRAELKDGVLCITVSKAEKPKKDVKEVQVL</sequence>
<evidence type="ECO:0000256" key="2">
    <source>
        <dbReference type="PROSITE-ProRule" id="PRU00285"/>
    </source>
</evidence>
<dbReference type="InterPro" id="IPR044587">
    <property type="entry name" value="HSP21-like"/>
</dbReference>
<keyword evidence="7" id="KW-1185">Reference proteome</keyword>
<dbReference type="SUPFAM" id="SSF49764">
    <property type="entry name" value="HSP20-like chaperones"/>
    <property type="match status" value="1"/>
</dbReference>
<dbReference type="Proteomes" id="UP001345219">
    <property type="component" value="Chromosome 2"/>
</dbReference>
<name>A0AAN7JT01_9MYRT</name>
<evidence type="ECO:0000313" key="7">
    <source>
        <dbReference type="Proteomes" id="UP001345219"/>
    </source>
</evidence>
<gene>
    <name evidence="6" type="ORF">SAY87_002379</name>
</gene>
<accession>A0AAN7JT01</accession>
<dbReference type="PANTHER" id="PTHR46733:SF3">
    <property type="entry name" value="26.5 KDA HEAT SHOCK PROTEIN, MITOCHONDRIAL"/>
    <property type="match status" value="1"/>
</dbReference>
<feature type="compositionally biased region" description="Basic and acidic residues" evidence="4">
    <location>
        <begin position="100"/>
        <end position="111"/>
    </location>
</feature>
<dbReference type="AlphaFoldDB" id="A0AAN7JT01"/>
<evidence type="ECO:0000256" key="4">
    <source>
        <dbReference type="SAM" id="MobiDB-lite"/>
    </source>
</evidence>
<dbReference type="GO" id="GO:0009408">
    <property type="term" value="P:response to heat"/>
    <property type="evidence" value="ECO:0007669"/>
    <property type="project" value="InterPro"/>
</dbReference>
<proteinExistence type="inferred from homology"/>
<evidence type="ECO:0000256" key="1">
    <source>
        <dbReference type="ARBA" id="ARBA00023016"/>
    </source>
</evidence>
<protein>
    <recommendedName>
        <fullName evidence="5">SHSP domain-containing protein</fullName>
    </recommendedName>
</protein>
<evidence type="ECO:0000256" key="3">
    <source>
        <dbReference type="RuleBase" id="RU003616"/>
    </source>
</evidence>
<dbReference type="PROSITE" id="PS01031">
    <property type="entry name" value="SHSP"/>
    <property type="match status" value="1"/>
</dbReference>
<reference evidence="6 7" key="1">
    <citation type="journal article" date="2023" name="Hortic Res">
        <title>Pangenome of water caltrop reveals structural variations and asymmetric subgenome divergence after allopolyploidization.</title>
        <authorList>
            <person name="Zhang X."/>
            <person name="Chen Y."/>
            <person name="Wang L."/>
            <person name="Yuan Y."/>
            <person name="Fang M."/>
            <person name="Shi L."/>
            <person name="Lu R."/>
            <person name="Comes H.P."/>
            <person name="Ma Y."/>
            <person name="Chen Y."/>
            <person name="Huang G."/>
            <person name="Zhou Y."/>
            <person name="Zheng Z."/>
            <person name="Qiu Y."/>
        </authorList>
    </citation>
    <scope>NUCLEOTIDE SEQUENCE [LARGE SCALE GENOMIC DNA]</scope>
    <source>
        <tissue evidence="6">Roots</tissue>
    </source>
</reference>
<keyword evidence="1" id="KW-0346">Stress response</keyword>
<evidence type="ECO:0000313" key="6">
    <source>
        <dbReference type="EMBL" id="KAK4754275.1"/>
    </source>
</evidence>
<comment type="similarity">
    <text evidence="2 3">Belongs to the small heat shock protein (HSP20) family.</text>
</comment>
<dbReference type="InterPro" id="IPR002068">
    <property type="entry name" value="A-crystallin/Hsp20_dom"/>
</dbReference>
<dbReference type="Gene3D" id="2.60.40.790">
    <property type="match status" value="1"/>
</dbReference>
<organism evidence="6 7">
    <name type="scientific">Trapa incisa</name>
    <dbReference type="NCBI Taxonomy" id="236973"/>
    <lineage>
        <taxon>Eukaryota</taxon>
        <taxon>Viridiplantae</taxon>
        <taxon>Streptophyta</taxon>
        <taxon>Embryophyta</taxon>
        <taxon>Tracheophyta</taxon>
        <taxon>Spermatophyta</taxon>
        <taxon>Magnoliopsida</taxon>
        <taxon>eudicotyledons</taxon>
        <taxon>Gunneridae</taxon>
        <taxon>Pentapetalae</taxon>
        <taxon>rosids</taxon>
        <taxon>malvids</taxon>
        <taxon>Myrtales</taxon>
        <taxon>Lythraceae</taxon>
        <taxon>Trapa</taxon>
    </lineage>
</organism>
<dbReference type="EMBL" id="JAXIOK010000015">
    <property type="protein sequence ID" value="KAK4754275.1"/>
    <property type="molecule type" value="Genomic_DNA"/>
</dbReference>
<feature type="region of interest" description="Disordered" evidence="4">
    <location>
        <begin position="96"/>
        <end position="119"/>
    </location>
</feature>
<evidence type="ECO:0000259" key="5">
    <source>
        <dbReference type="PROSITE" id="PS01031"/>
    </source>
</evidence>
<dbReference type="Pfam" id="PF00011">
    <property type="entry name" value="HSP20"/>
    <property type="match status" value="1"/>
</dbReference>
<feature type="domain" description="SHSP" evidence="5">
    <location>
        <begin position="169"/>
        <end position="288"/>
    </location>
</feature>
<comment type="caution">
    <text evidence="6">The sequence shown here is derived from an EMBL/GenBank/DDBJ whole genome shotgun (WGS) entry which is preliminary data.</text>
</comment>
<dbReference type="PANTHER" id="PTHR46733">
    <property type="entry name" value="26.5 KDA HEAT SHOCK PROTEIN, MITOCHONDRIAL"/>
    <property type="match status" value="1"/>
</dbReference>
<dbReference type="InterPro" id="IPR008978">
    <property type="entry name" value="HSP20-like_chaperone"/>
</dbReference>
<dbReference type="CDD" id="cd06464">
    <property type="entry name" value="ACD_sHsps-like"/>
    <property type="match status" value="1"/>
</dbReference>